<feature type="compositionally biased region" description="Basic and acidic residues" evidence="2">
    <location>
        <begin position="808"/>
        <end position="826"/>
    </location>
</feature>
<evidence type="ECO:0000256" key="2">
    <source>
        <dbReference type="SAM" id="MobiDB-lite"/>
    </source>
</evidence>
<feature type="non-terminal residue" evidence="3">
    <location>
        <position position="1"/>
    </location>
</feature>
<organism evidence="3 4">
    <name type="scientific">Artemia franciscana</name>
    <name type="common">Brine shrimp</name>
    <name type="synonym">Artemia sanfranciscana</name>
    <dbReference type="NCBI Taxonomy" id="6661"/>
    <lineage>
        <taxon>Eukaryota</taxon>
        <taxon>Metazoa</taxon>
        <taxon>Ecdysozoa</taxon>
        <taxon>Arthropoda</taxon>
        <taxon>Crustacea</taxon>
        <taxon>Branchiopoda</taxon>
        <taxon>Anostraca</taxon>
        <taxon>Artemiidae</taxon>
        <taxon>Artemia</taxon>
    </lineage>
</organism>
<proteinExistence type="predicted"/>
<dbReference type="EMBL" id="JAVRJZ010000006">
    <property type="protein sequence ID" value="KAK2721561.1"/>
    <property type="molecule type" value="Genomic_DNA"/>
</dbReference>
<evidence type="ECO:0000256" key="1">
    <source>
        <dbReference type="SAM" id="Coils"/>
    </source>
</evidence>
<comment type="caution">
    <text evidence="3">The sequence shown here is derived from an EMBL/GenBank/DDBJ whole genome shotgun (WGS) entry which is preliminary data.</text>
</comment>
<feature type="coiled-coil region" evidence="1">
    <location>
        <begin position="302"/>
        <end position="659"/>
    </location>
</feature>
<name>A0AA88IC58_ARTSF</name>
<feature type="coiled-coil region" evidence="1">
    <location>
        <begin position="3"/>
        <end position="30"/>
    </location>
</feature>
<accession>A0AA88IC58</accession>
<dbReference type="Gene3D" id="1.20.5.170">
    <property type="match status" value="1"/>
</dbReference>
<evidence type="ECO:0000313" key="3">
    <source>
        <dbReference type="EMBL" id="KAK2721561.1"/>
    </source>
</evidence>
<feature type="region of interest" description="Disordered" evidence="2">
    <location>
        <begin position="210"/>
        <end position="229"/>
    </location>
</feature>
<sequence length="893" mass="102243">NANQDLEVQLKKLQSTLDDHKKALADSQGEIMRLTYSQALQGEKNFDFSRTETPFDIQMTFDEVMRKLEKRNREYDDIRQKYEDTGKNLEEVIAELDELETEHRKLSEEFEKSENTCQLMEAENEQLKDKITELENFKVLYLESVEKADEQDSADKEQISAMKQHLQDKDKLIEELREAREDLKKNFELQSLEIIQLNEELQHFQQAPEIAKTKTPKKPSGSSTNPIESENLIRQMGKLNIECADLKNQLLVISEERDSLLRRLAEMEKTDADLERILGEKKQLADGIVSLKTDYDIVDAQLASALSDVSLLKEDITRLQTEKDTLSRENERLSNIEHQLNTTLTEVTSLKEDATRLKMENALLLEDVSQLKQALSDVSALKEEITQLKTENDNILREKEEQILNDESRIVKAQLAAALSDMSLLKEEIARLQTEKDILSKENERLANIELQLNITLAEITSLKEDATRFKTENTLLLEDVSQLRQALSEVSVLKEEITQLKTENDNVLKEKEEQILKDECRLKEALLEVSSLKEEAAKLNMECSRILKEKEETIAKNEEETSCLKSYNGDLQTKISDMEIASECLKKDVEDKSRLIDTLEKKLVNLTDKEHEIVKQIDDLTSLREKVSKLESEKNEILAEKEEILAKSGNEIHSLKSEIIRCGEKDTILREDIRRLNIIIDTNKEQLQETKHKADTSESDVARLKSLVYKIDKKITLSPEELLYFQEVTETEEETDNFMSISMLPSDISIRVTKPSPARDSSKSGSKPSRGDEGKRGRRTKTPTRKAIEADDELIPPTVRRLRPRKKNEEDVSKVEASEETKEIQGDSTIETSEFPVSPTPTKKPLGQVPKSSKKLFTASYDPLDCSPVSSVAEEPAHRLVEKKLTQKASKK</sequence>
<feature type="region of interest" description="Disordered" evidence="2">
    <location>
        <begin position="750"/>
        <end position="853"/>
    </location>
</feature>
<dbReference type="AlphaFoldDB" id="A0AA88IC58"/>
<evidence type="ECO:0000313" key="4">
    <source>
        <dbReference type="Proteomes" id="UP001187531"/>
    </source>
</evidence>
<dbReference type="Proteomes" id="UP001187531">
    <property type="component" value="Unassembled WGS sequence"/>
</dbReference>
<keyword evidence="4" id="KW-1185">Reference proteome</keyword>
<gene>
    <name evidence="3" type="ORF">QYM36_003751</name>
</gene>
<keyword evidence="1" id="KW-0175">Coiled coil</keyword>
<feature type="coiled-coil region" evidence="1">
    <location>
        <begin position="61"/>
        <end position="200"/>
    </location>
</feature>
<protein>
    <submittedName>
        <fullName evidence="3">Uncharacterized protein</fullName>
    </submittedName>
</protein>
<feature type="coiled-coil region" evidence="1">
    <location>
        <begin position="229"/>
        <end position="277"/>
    </location>
</feature>
<reference evidence="3" key="1">
    <citation type="submission" date="2023-07" db="EMBL/GenBank/DDBJ databases">
        <title>Chromosome-level genome assembly of Artemia franciscana.</title>
        <authorList>
            <person name="Jo E."/>
        </authorList>
    </citation>
    <scope>NUCLEOTIDE SEQUENCE</scope>
    <source>
        <tissue evidence="3">Whole body</tissue>
    </source>
</reference>